<evidence type="ECO:0000256" key="2">
    <source>
        <dbReference type="SAM" id="SignalP"/>
    </source>
</evidence>
<feature type="region of interest" description="Disordered" evidence="1">
    <location>
        <begin position="27"/>
        <end position="46"/>
    </location>
</feature>
<proteinExistence type="predicted"/>
<dbReference type="Proteomes" id="UP000247602">
    <property type="component" value="Unassembled WGS sequence"/>
</dbReference>
<organism evidence="4 5">
    <name type="scientific">Modestobacter versicolor</name>
    <dbReference type="NCBI Taxonomy" id="429133"/>
    <lineage>
        <taxon>Bacteria</taxon>
        <taxon>Bacillati</taxon>
        <taxon>Actinomycetota</taxon>
        <taxon>Actinomycetes</taxon>
        <taxon>Geodermatophilales</taxon>
        <taxon>Geodermatophilaceae</taxon>
        <taxon>Modestobacter</taxon>
    </lineage>
</organism>
<reference evidence="4 5" key="1">
    <citation type="submission" date="2018-06" db="EMBL/GenBank/DDBJ databases">
        <title>Draft genome sequence of Modestobacter versicolor CP153-2.</title>
        <authorList>
            <person name="Gundlapally S.R."/>
        </authorList>
    </citation>
    <scope>NUCLEOTIDE SEQUENCE [LARGE SCALE GENOMIC DNA]</scope>
    <source>
        <strain evidence="4 5">CP153-2</strain>
    </source>
</reference>
<dbReference type="Gene3D" id="3.40.190.10">
    <property type="entry name" value="Periplasmic binding protein-like II"/>
    <property type="match status" value="2"/>
</dbReference>
<name>A0A323V821_9ACTN</name>
<dbReference type="Pfam" id="PF04069">
    <property type="entry name" value="OpuAC"/>
    <property type="match status" value="2"/>
</dbReference>
<dbReference type="AlphaFoldDB" id="A0A323V821"/>
<dbReference type="SUPFAM" id="SSF53850">
    <property type="entry name" value="Periplasmic binding protein-like II"/>
    <property type="match status" value="2"/>
</dbReference>
<dbReference type="InterPro" id="IPR007210">
    <property type="entry name" value="ABC_Gly_betaine_transp_sub-bd"/>
</dbReference>
<accession>A0A323V821</accession>
<evidence type="ECO:0000313" key="4">
    <source>
        <dbReference type="EMBL" id="PZA20200.1"/>
    </source>
</evidence>
<sequence>MRTRPRLRTILPIAALAAVLSTAACGESGSSGTGGDDAASGSSASGDACAPVAGDQLVRLEDDKKLQTVDNIIPAVSAQAAAADPDLITTLDTVSAVLTTADLTDLIDQVDNQRESAVDVAAAYVEEQGLADGVSGGSGPVAVGGANFTESQVLANVYAEVLNAAGYTATVQSVGNREAYLPALQRNEIQAFPEYVGTLTEFLDGDDAKAVASSDLDATVQALTGLAQANQLVVGEPAEAADQNAFAITEALSEQLGGITTLSELAEACSDGSLVLGAVSECPTRPFCQPGLEETYGLEFASVEDLDLGGPTNQALEQGVVSIGLVLSTDPALAN</sequence>
<feature type="chain" id="PRO_5016309276" evidence="2">
    <location>
        <begin position="27"/>
        <end position="335"/>
    </location>
</feature>
<comment type="caution">
    <text evidence="4">The sequence shown here is derived from an EMBL/GenBank/DDBJ whole genome shotgun (WGS) entry which is preliminary data.</text>
</comment>
<dbReference type="GO" id="GO:0022857">
    <property type="term" value="F:transmembrane transporter activity"/>
    <property type="evidence" value="ECO:0007669"/>
    <property type="project" value="InterPro"/>
</dbReference>
<dbReference type="OrthoDB" id="9781705at2"/>
<evidence type="ECO:0000259" key="3">
    <source>
        <dbReference type="Pfam" id="PF04069"/>
    </source>
</evidence>
<feature type="signal peptide" evidence="2">
    <location>
        <begin position="1"/>
        <end position="26"/>
    </location>
</feature>
<dbReference type="RefSeq" id="WP_110553314.1">
    <property type="nucleotide sequence ID" value="NZ_JACIBU010000001.1"/>
</dbReference>
<keyword evidence="2" id="KW-0732">Signal</keyword>
<dbReference type="EMBL" id="QKNV01000211">
    <property type="protein sequence ID" value="PZA20200.1"/>
    <property type="molecule type" value="Genomic_DNA"/>
</dbReference>
<feature type="domain" description="ABC-type glycine betaine transport system substrate-binding" evidence="3">
    <location>
        <begin position="56"/>
        <end position="127"/>
    </location>
</feature>
<feature type="compositionally biased region" description="Low complexity" evidence="1">
    <location>
        <begin position="36"/>
        <end position="46"/>
    </location>
</feature>
<protein>
    <submittedName>
        <fullName evidence="4">Glycine/betaine ABC transporter substrate-binding protein</fullName>
    </submittedName>
</protein>
<feature type="domain" description="ABC-type glycine betaine transport system substrate-binding" evidence="3">
    <location>
        <begin position="140"/>
        <end position="334"/>
    </location>
</feature>
<dbReference type="GO" id="GO:0043190">
    <property type="term" value="C:ATP-binding cassette (ABC) transporter complex"/>
    <property type="evidence" value="ECO:0007669"/>
    <property type="project" value="InterPro"/>
</dbReference>
<evidence type="ECO:0000256" key="1">
    <source>
        <dbReference type="SAM" id="MobiDB-lite"/>
    </source>
</evidence>
<gene>
    <name evidence="4" type="ORF">DMO24_16705</name>
</gene>
<evidence type="ECO:0000313" key="5">
    <source>
        <dbReference type="Proteomes" id="UP000247602"/>
    </source>
</evidence>
<keyword evidence="5" id="KW-1185">Reference proteome</keyword>
<dbReference type="PROSITE" id="PS51257">
    <property type="entry name" value="PROKAR_LIPOPROTEIN"/>
    <property type="match status" value="1"/>
</dbReference>